<dbReference type="AlphaFoldDB" id="A0A5B7IW17"/>
<dbReference type="Proteomes" id="UP000324222">
    <property type="component" value="Unassembled WGS sequence"/>
</dbReference>
<keyword evidence="3" id="KW-1185">Reference proteome</keyword>
<proteinExistence type="predicted"/>
<evidence type="ECO:0000256" key="1">
    <source>
        <dbReference type="SAM" id="MobiDB-lite"/>
    </source>
</evidence>
<gene>
    <name evidence="2" type="ORF">E2C01_080685</name>
</gene>
<evidence type="ECO:0000313" key="2">
    <source>
        <dbReference type="EMBL" id="MPC85886.1"/>
    </source>
</evidence>
<comment type="caution">
    <text evidence="2">The sequence shown here is derived from an EMBL/GenBank/DDBJ whole genome shotgun (WGS) entry which is preliminary data.</text>
</comment>
<evidence type="ECO:0000313" key="3">
    <source>
        <dbReference type="Proteomes" id="UP000324222"/>
    </source>
</evidence>
<sequence length="62" mass="6797">MGYKGGESRPESRTYTLPASITNITLSRQVTPSSSVAIKGATPRRCPPPPCYVDRDARTSQW</sequence>
<name>A0A5B7IW17_PORTR</name>
<feature type="region of interest" description="Disordered" evidence="1">
    <location>
        <begin position="34"/>
        <end position="62"/>
    </location>
</feature>
<accession>A0A5B7IW17</accession>
<organism evidence="2 3">
    <name type="scientific">Portunus trituberculatus</name>
    <name type="common">Swimming crab</name>
    <name type="synonym">Neptunus trituberculatus</name>
    <dbReference type="NCBI Taxonomy" id="210409"/>
    <lineage>
        <taxon>Eukaryota</taxon>
        <taxon>Metazoa</taxon>
        <taxon>Ecdysozoa</taxon>
        <taxon>Arthropoda</taxon>
        <taxon>Crustacea</taxon>
        <taxon>Multicrustacea</taxon>
        <taxon>Malacostraca</taxon>
        <taxon>Eumalacostraca</taxon>
        <taxon>Eucarida</taxon>
        <taxon>Decapoda</taxon>
        <taxon>Pleocyemata</taxon>
        <taxon>Brachyura</taxon>
        <taxon>Eubrachyura</taxon>
        <taxon>Portunoidea</taxon>
        <taxon>Portunidae</taxon>
        <taxon>Portuninae</taxon>
        <taxon>Portunus</taxon>
    </lineage>
</organism>
<feature type="compositionally biased region" description="Basic and acidic residues" evidence="1">
    <location>
        <begin position="53"/>
        <end position="62"/>
    </location>
</feature>
<reference evidence="2 3" key="1">
    <citation type="submission" date="2019-05" db="EMBL/GenBank/DDBJ databases">
        <title>Another draft genome of Portunus trituberculatus and its Hox gene families provides insights of decapod evolution.</title>
        <authorList>
            <person name="Jeong J.-H."/>
            <person name="Song I."/>
            <person name="Kim S."/>
            <person name="Choi T."/>
            <person name="Kim D."/>
            <person name="Ryu S."/>
            <person name="Kim W."/>
        </authorList>
    </citation>
    <scope>NUCLEOTIDE SEQUENCE [LARGE SCALE GENOMIC DNA]</scope>
    <source>
        <tissue evidence="2">Muscle</tissue>
    </source>
</reference>
<dbReference type="EMBL" id="VSRR010069880">
    <property type="protein sequence ID" value="MPC85886.1"/>
    <property type="molecule type" value="Genomic_DNA"/>
</dbReference>
<protein>
    <submittedName>
        <fullName evidence="2">Uncharacterized protein</fullName>
    </submittedName>
</protein>